<dbReference type="GO" id="GO:0006487">
    <property type="term" value="P:protein N-linked glycosylation"/>
    <property type="evidence" value="ECO:0007669"/>
    <property type="project" value="TreeGrafter"/>
</dbReference>
<comment type="caution">
    <text evidence="1">The sequence shown here is derived from an EMBL/GenBank/DDBJ whole genome shotgun (WGS) entry which is preliminary data.</text>
</comment>
<dbReference type="InterPro" id="IPR029044">
    <property type="entry name" value="Nucleotide-diphossugar_trans"/>
</dbReference>
<dbReference type="Proteomes" id="UP000034320">
    <property type="component" value="Unassembled WGS sequence"/>
</dbReference>
<reference evidence="1 2" key="1">
    <citation type="journal article" date="2015" name="Nature">
        <title>rRNA introns, odd ribosomes, and small enigmatic genomes across a large radiation of phyla.</title>
        <authorList>
            <person name="Brown C.T."/>
            <person name="Hug L.A."/>
            <person name="Thomas B.C."/>
            <person name="Sharon I."/>
            <person name="Castelle C.J."/>
            <person name="Singh A."/>
            <person name="Wilkins M.J."/>
            <person name="Williams K.H."/>
            <person name="Banfield J.F."/>
        </authorList>
    </citation>
    <scope>NUCLEOTIDE SEQUENCE [LARGE SCALE GENOMIC DNA]</scope>
</reference>
<dbReference type="PANTHER" id="PTHR10859">
    <property type="entry name" value="GLYCOSYL TRANSFERASE"/>
    <property type="match status" value="1"/>
</dbReference>
<gene>
    <name evidence="1" type="ORF">UV09_C0036G0001</name>
</gene>
<organism evidence="1 2">
    <name type="scientific">Candidatus Gottesmanbacteria bacterium GW2011_GWA2_42_18</name>
    <dbReference type="NCBI Taxonomy" id="1618442"/>
    <lineage>
        <taxon>Bacteria</taxon>
        <taxon>Candidatus Gottesmaniibacteriota</taxon>
    </lineage>
</organism>
<name>A0A0G1C788_9BACT</name>
<dbReference type="AlphaFoldDB" id="A0A0G1C788"/>
<dbReference type="Gene3D" id="3.90.550.10">
    <property type="entry name" value="Spore Coat Polysaccharide Biosynthesis Protein SpsA, Chain A"/>
    <property type="match status" value="1"/>
</dbReference>
<dbReference type="GO" id="GO:0016740">
    <property type="term" value="F:transferase activity"/>
    <property type="evidence" value="ECO:0007669"/>
    <property type="project" value="UniProtKB-KW"/>
</dbReference>
<dbReference type="EMBL" id="LCDD01000036">
    <property type="protein sequence ID" value="KKS45498.1"/>
    <property type="molecule type" value="Genomic_DNA"/>
</dbReference>
<protein>
    <submittedName>
        <fullName evidence="1">Glycosyl transferase</fullName>
    </submittedName>
</protein>
<feature type="non-terminal residue" evidence="1">
    <location>
        <position position="1"/>
    </location>
</feature>
<keyword evidence="1" id="KW-0808">Transferase</keyword>
<dbReference type="SUPFAM" id="SSF53448">
    <property type="entry name" value="Nucleotide-diphospho-sugar transferases"/>
    <property type="match status" value="1"/>
</dbReference>
<evidence type="ECO:0000313" key="1">
    <source>
        <dbReference type="EMBL" id="KKS45498.1"/>
    </source>
</evidence>
<evidence type="ECO:0000313" key="2">
    <source>
        <dbReference type="Proteomes" id="UP000034320"/>
    </source>
</evidence>
<sequence>REILSRVYNILIRIFFGVGFSDAQCGFKGVTRKLADHLIPHLEDNAWFFDSELLIVGEKMGYRLKQIPVIWTDNPGSTVRVLKTVHGDLAGLWRLFRQKPWLKLPKYE</sequence>
<proteinExistence type="predicted"/>
<accession>A0A0G1C788</accession>
<dbReference type="PANTHER" id="PTHR10859:SF91">
    <property type="entry name" value="DOLICHYL-PHOSPHATE BETA-GLUCOSYLTRANSFERASE"/>
    <property type="match status" value="1"/>
</dbReference>